<name>A0A061H761_9BASI</name>
<dbReference type="KEGG" id="pfp:PFL1_03545"/>
<dbReference type="Proteomes" id="UP000053664">
    <property type="component" value="Unassembled WGS sequence"/>
</dbReference>
<dbReference type="EMBL" id="KE361633">
    <property type="protein sequence ID" value="EPQ28742.1"/>
    <property type="molecule type" value="Genomic_DNA"/>
</dbReference>
<feature type="compositionally biased region" description="Low complexity" evidence="1">
    <location>
        <begin position="354"/>
        <end position="393"/>
    </location>
</feature>
<dbReference type="eggNOG" id="ENOG502S368">
    <property type="taxonomic scope" value="Eukaryota"/>
</dbReference>
<feature type="region of interest" description="Disordered" evidence="1">
    <location>
        <begin position="272"/>
        <end position="526"/>
    </location>
</feature>
<sequence length="526" mass="55147">MEVAQAKTDVKDVVSNLLSHDPVVFNSTINAHFASGCTYAGHGLRIHGASNLKHAAFLFNLLDAGSAAKIDDSDIRWDEASSTARVKATRFLRPRLFPLFQFAVPTEVTLTFNPSSTDADAKSEKSQLLYCTSFEDKWPLDSLIRSLPIIAFFYTHFFTPLATIFVLQLSNFVFALHARLGSWDRRMVEPTVKTYQDSVDPRLPKGLKDGFERGMNLAEGLGGHAISLVTTLSHGPLRAIETVAQTSTSLANAVLPGALQLPYPSVFGDDAATSSGKLSSKSKNREGLVLFSDSNPARRMSNSQMPEIRLSPSDEQPPSYRSVESSSEEGEGAKGKSKSKSSGSGSGKSKSKSKSTSASPSGSGSSSGSGKSKSKSKSTSASPSGSGSSSGSSKPDKKAATVEDDNGENDEGTQKHAKVVVGDANSGEGAKEIDVVTHEVTETGGDKDQGGASLYSQLKKDGELEESLLSAEHAADGAGSDTTSAQSSPKLDQDDGGAAPAKTSSSSSGAGGSKKKKKSKSSKTKK</sequence>
<dbReference type="AlphaFoldDB" id="A0A061H761"/>
<keyword evidence="2" id="KW-0812">Transmembrane</keyword>
<dbReference type="PANTHER" id="PTHR13491">
    <property type="entry name" value="ZCCHC10 PROTEIN"/>
    <property type="match status" value="1"/>
</dbReference>
<evidence type="ECO:0000313" key="4">
    <source>
        <dbReference type="Proteomes" id="UP000053664"/>
    </source>
</evidence>
<evidence type="ECO:0000256" key="1">
    <source>
        <dbReference type="SAM" id="MobiDB-lite"/>
    </source>
</evidence>
<feature type="transmembrane region" description="Helical" evidence="2">
    <location>
        <begin position="151"/>
        <end position="176"/>
    </location>
</feature>
<dbReference type="RefSeq" id="XP_007879256.1">
    <property type="nucleotide sequence ID" value="XM_007881065.1"/>
</dbReference>
<dbReference type="OrthoDB" id="5580651at2759"/>
<reference evidence="3 4" key="1">
    <citation type="journal article" date="2013" name="Plant Cell">
        <title>The transition from a phytopathogenic smut ancestor to an anamorphic biocontrol agent deciphered by comparative whole-genome analysis.</title>
        <authorList>
            <person name="Lefebvre F."/>
            <person name="Joly D.L."/>
            <person name="Labbe C."/>
            <person name="Teichmann B."/>
            <person name="Linning R."/>
            <person name="Belzile F."/>
            <person name="Bakkeren G."/>
            <person name="Belanger R.R."/>
        </authorList>
    </citation>
    <scope>NUCLEOTIDE SEQUENCE [LARGE SCALE GENOMIC DNA]</scope>
    <source>
        <strain evidence="3 4">PF-1</strain>
    </source>
</reference>
<evidence type="ECO:0000313" key="3">
    <source>
        <dbReference type="EMBL" id="EPQ28742.1"/>
    </source>
</evidence>
<keyword evidence="2" id="KW-0472">Membrane</keyword>
<dbReference type="InterPro" id="IPR039715">
    <property type="entry name" value="ZCCHC10"/>
</dbReference>
<protein>
    <submittedName>
        <fullName evidence="3">Uncharacterized protein</fullName>
    </submittedName>
</protein>
<accession>A0A061H761</accession>
<feature type="compositionally biased region" description="Polar residues" evidence="1">
    <location>
        <begin position="272"/>
        <end position="281"/>
    </location>
</feature>
<evidence type="ECO:0000256" key="2">
    <source>
        <dbReference type="SAM" id="Phobius"/>
    </source>
</evidence>
<feature type="compositionally biased region" description="Acidic residues" evidence="1">
    <location>
        <begin position="402"/>
        <end position="411"/>
    </location>
</feature>
<gene>
    <name evidence="3" type="ORF">PFL1_03545</name>
</gene>
<dbReference type="GeneID" id="19317654"/>
<proteinExistence type="predicted"/>
<feature type="compositionally biased region" description="Polar residues" evidence="1">
    <location>
        <begin position="480"/>
        <end position="490"/>
    </location>
</feature>
<feature type="compositionally biased region" description="Polar residues" evidence="1">
    <location>
        <begin position="292"/>
        <end position="305"/>
    </location>
</feature>
<dbReference type="HOGENOM" id="CLU_588086_0_0_1"/>
<organism evidence="3 4">
    <name type="scientific">Pseudozyma flocculosa PF-1</name>
    <dbReference type="NCBI Taxonomy" id="1277687"/>
    <lineage>
        <taxon>Eukaryota</taxon>
        <taxon>Fungi</taxon>
        <taxon>Dikarya</taxon>
        <taxon>Basidiomycota</taxon>
        <taxon>Ustilaginomycotina</taxon>
        <taxon>Ustilaginomycetes</taxon>
        <taxon>Ustilaginales</taxon>
        <taxon>Ustilaginaceae</taxon>
        <taxon>Pseudozyma</taxon>
    </lineage>
</organism>
<keyword evidence="2" id="KW-1133">Transmembrane helix</keyword>
<dbReference type="PANTHER" id="PTHR13491:SF0">
    <property type="entry name" value="ZINC FINGER CCHC DOMAIN-CONTAINING PROTEIN 10"/>
    <property type="match status" value="1"/>
</dbReference>
<feature type="compositionally biased region" description="Low complexity" evidence="1">
    <location>
        <begin position="496"/>
        <end position="508"/>
    </location>
</feature>
<feature type="compositionally biased region" description="Basic and acidic residues" evidence="1">
    <location>
        <begin position="429"/>
        <end position="449"/>
    </location>
</feature>
<feature type="compositionally biased region" description="Basic residues" evidence="1">
    <location>
        <begin position="513"/>
        <end position="526"/>
    </location>
</feature>